<sequence length="472" mass="54028">MGYLLLHNGQQAASRLLRRIPSLAGVEGNYPLNPEDRVIRWGSTYGNDMDADVVLNPRSAIFATRSKQEMISILQQYGVRCLEPGKEKSISFTRYYRVPVFNMRALALFRAEGKTVWLDRRISQINEKFKEVSMETDRYATRVTRMAIRAIHTLGLDFGIVSVGVSEKGLTYVIDLSPTPVLRDRLLTLYSRAIQRWMEEEESDPVSSFTMGADLEFMLKNREGKMVLASKFLPRQGSVGCDALSIRRDGTRFPLAEIRPEPDSSPLHLVKNIEETLLEARQLLPRRLLWLAGSMPFRNYGIGGHIHFSNLPLSSRLVKALDNYLALPIAMIENPQTSAKRRPKYGFLGDIRLKSYGGWEYRTLSSWLVSPTVTTAVLCLAHLAATHYKELNRRPLLSFALQDAFYRGNQQTLRPYFDEIWRDIQSTSTYEMYKDQLEIIPTLVHSEKIWDESTDIRATWGIEQISAVRKGR</sequence>
<organism evidence="1 2">
    <name type="scientific">Effusibacillus dendaii</name>
    <dbReference type="NCBI Taxonomy" id="2743772"/>
    <lineage>
        <taxon>Bacteria</taxon>
        <taxon>Bacillati</taxon>
        <taxon>Bacillota</taxon>
        <taxon>Bacilli</taxon>
        <taxon>Bacillales</taxon>
        <taxon>Alicyclobacillaceae</taxon>
        <taxon>Effusibacillus</taxon>
    </lineage>
</organism>
<evidence type="ECO:0008006" key="3">
    <source>
        <dbReference type="Google" id="ProtNLM"/>
    </source>
</evidence>
<dbReference type="EMBL" id="AP023366">
    <property type="protein sequence ID" value="BCJ85734.1"/>
    <property type="molecule type" value="Genomic_DNA"/>
</dbReference>
<dbReference type="InterPro" id="IPR025681">
    <property type="entry name" value="COOH-NH2_lig"/>
</dbReference>
<dbReference type="RefSeq" id="WP_200759814.1">
    <property type="nucleotide sequence ID" value="NZ_AP023366.1"/>
</dbReference>
<dbReference type="AlphaFoldDB" id="A0A7I8D6I9"/>
<dbReference type="KEGG" id="eff:skT53_07190"/>
<name>A0A7I8D6I9_9BACL</name>
<protein>
    <recommendedName>
        <fullName evidence="3">Phage phiEco32-like COOH-NH2 ligase-type 2</fullName>
    </recommendedName>
</protein>
<accession>A0A7I8D6I9</accession>
<evidence type="ECO:0000313" key="1">
    <source>
        <dbReference type="EMBL" id="BCJ85734.1"/>
    </source>
</evidence>
<gene>
    <name evidence="1" type="ORF">skT53_07190</name>
</gene>
<dbReference type="Proteomes" id="UP000593802">
    <property type="component" value="Chromosome"/>
</dbReference>
<dbReference type="Pfam" id="PF14395">
    <property type="entry name" value="COOH-NH2_lig"/>
    <property type="match status" value="1"/>
</dbReference>
<evidence type="ECO:0000313" key="2">
    <source>
        <dbReference type="Proteomes" id="UP000593802"/>
    </source>
</evidence>
<proteinExistence type="predicted"/>
<keyword evidence="2" id="KW-1185">Reference proteome</keyword>
<reference evidence="1 2" key="1">
    <citation type="submission" date="2020-08" db="EMBL/GenBank/DDBJ databases">
        <title>Complete Genome Sequence of Effusibacillus dendaii Strain skT53, Isolated from Farmland soil.</title>
        <authorList>
            <person name="Konishi T."/>
            <person name="Kawasaki H."/>
        </authorList>
    </citation>
    <scope>NUCLEOTIDE SEQUENCE [LARGE SCALE GENOMIC DNA]</scope>
    <source>
        <strain evidence="2">skT53</strain>
    </source>
</reference>